<dbReference type="GO" id="GO:0005975">
    <property type="term" value="P:carbohydrate metabolic process"/>
    <property type="evidence" value="ECO:0007669"/>
    <property type="project" value="InterPro"/>
</dbReference>
<protein>
    <submittedName>
        <fullName evidence="1">Galactose mutarotase</fullName>
    </submittedName>
</protein>
<name>K1S550_9ZZZZ</name>
<feature type="non-terminal residue" evidence="1">
    <location>
        <position position="53"/>
    </location>
</feature>
<dbReference type="GO" id="GO:0003824">
    <property type="term" value="F:catalytic activity"/>
    <property type="evidence" value="ECO:0007669"/>
    <property type="project" value="InterPro"/>
</dbReference>
<proteinExistence type="predicted"/>
<dbReference type="InterPro" id="IPR011013">
    <property type="entry name" value="Gal_mutarotase_sf_dom"/>
</dbReference>
<dbReference type="EMBL" id="AJWY01010323">
    <property type="protein sequence ID" value="EKC55852.1"/>
    <property type="molecule type" value="Genomic_DNA"/>
</dbReference>
<dbReference type="SUPFAM" id="SSF74650">
    <property type="entry name" value="Galactose mutarotase-like"/>
    <property type="match status" value="1"/>
</dbReference>
<comment type="caution">
    <text evidence="1">The sequence shown here is derived from an EMBL/GenBank/DDBJ whole genome shotgun (WGS) entry which is preliminary data.</text>
</comment>
<dbReference type="AlphaFoldDB" id="K1S550"/>
<dbReference type="GO" id="GO:0030246">
    <property type="term" value="F:carbohydrate binding"/>
    <property type="evidence" value="ECO:0007669"/>
    <property type="project" value="InterPro"/>
</dbReference>
<evidence type="ECO:0000313" key="1">
    <source>
        <dbReference type="EMBL" id="EKC55852.1"/>
    </source>
</evidence>
<organism evidence="1">
    <name type="scientific">human gut metagenome</name>
    <dbReference type="NCBI Taxonomy" id="408170"/>
    <lineage>
        <taxon>unclassified sequences</taxon>
        <taxon>metagenomes</taxon>
        <taxon>organismal metagenomes</taxon>
    </lineage>
</organism>
<sequence length="53" mass="5608">MTTELTTKNAKAVIASKGAELKSLVIGGREIMWCGDPAFWGKTSPVLFPAIGN</sequence>
<reference evidence="1" key="1">
    <citation type="journal article" date="2013" name="Environ. Microbiol.">
        <title>Microbiota from the distal guts of lean and obese adolescents exhibit partial functional redundancy besides clear differences in community structure.</title>
        <authorList>
            <person name="Ferrer M."/>
            <person name="Ruiz A."/>
            <person name="Lanza F."/>
            <person name="Haange S.B."/>
            <person name="Oberbach A."/>
            <person name="Till H."/>
            <person name="Bargiela R."/>
            <person name="Campoy C."/>
            <person name="Segura M.T."/>
            <person name="Richter M."/>
            <person name="von Bergen M."/>
            <person name="Seifert J."/>
            <person name="Suarez A."/>
        </authorList>
    </citation>
    <scope>NUCLEOTIDE SEQUENCE</scope>
</reference>
<dbReference type="InterPro" id="IPR014718">
    <property type="entry name" value="GH-type_carb-bd"/>
</dbReference>
<dbReference type="Gene3D" id="2.70.98.10">
    <property type="match status" value="1"/>
</dbReference>
<accession>K1S550</accession>
<gene>
    <name evidence="1" type="ORF">LEA_15133</name>
</gene>